<dbReference type="EC" id="2.7.1.8" evidence="1"/>
<feature type="short sequence motif" description="Substrate specificity determinant motif" evidence="1">
    <location>
        <begin position="374"/>
        <end position="389"/>
    </location>
</feature>
<keyword evidence="1" id="KW-0119">Carbohydrate metabolism</keyword>
<dbReference type="SUPFAM" id="SSF56112">
    <property type="entry name" value="Protein kinase-like (PK-like)"/>
    <property type="match status" value="1"/>
</dbReference>
<evidence type="ECO:0000313" key="3">
    <source>
        <dbReference type="Proteomes" id="UP000199707"/>
    </source>
</evidence>
<feature type="binding site" evidence="1">
    <location>
        <position position="106"/>
    </location>
    <ligand>
        <name>ATP</name>
        <dbReference type="ChEBI" id="CHEBI:30616"/>
    </ligand>
</feature>
<comment type="similarity">
    <text evidence="1">Belongs to the actinobacterial glucosamine kinase family.</text>
</comment>
<keyword evidence="1" id="KW-0547">Nucleotide-binding</keyword>
<dbReference type="InterPro" id="IPR011009">
    <property type="entry name" value="Kinase-like_dom_sf"/>
</dbReference>
<dbReference type="Gene3D" id="3.90.1200.10">
    <property type="match status" value="1"/>
</dbReference>
<reference evidence="3" key="1">
    <citation type="submission" date="2016-10" db="EMBL/GenBank/DDBJ databases">
        <authorList>
            <person name="Varghese N."/>
            <person name="Submissions S."/>
        </authorList>
    </citation>
    <scope>NUCLEOTIDE SEQUENCE [LARGE SCALE GENOMIC DNA]</scope>
    <source>
        <strain evidence="3">UNC267MFSha1.1M11</strain>
    </source>
</reference>
<feature type="binding site" evidence="1">
    <location>
        <position position="289"/>
    </location>
    <ligand>
        <name>Mg(2+)</name>
        <dbReference type="ChEBI" id="CHEBI:18420"/>
        <label>2</label>
    </ligand>
</feature>
<comment type="subunit">
    <text evidence="1">Monomer.</text>
</comment>
<dbReference type="HAMAP" id="MF_02218">
    <property type="entry name" value="GlcN_kinase"/>
    <property type="match status" value="1"/>
</dbReference>
<keyword evidence="1" id="KW-0460">Magnesium</keyword>
<dbReference type="GO" id="GO:0047931">
    <property type="term" value="F:glucosamine kinase activity"/>
    <property type="evidence" value="ECO:0007669"/>
    <property type="project" value="UniProtKB-UniRule"/>
</dbReference>
<sequence>MDLNVELTPTDLLDLGAGRALAVIWHEAGASAVPVVTDHGGWRRATAGDGVAEALITLLTATEGRSERGRFTVISWAAGQQPHGERPITVDQTNESVIVGDAAVVKWSTHLEPGPHPAVPRLSALTAAGFPAMPPPWGLVTWRPDGGAETLVATVTGYLPGAVDGWTWAVDLFVAGARADDATDVATACATVGAAVGDLHLALAATATTSTADDARRWREGAFDTLRTATLLADDTGAAVLAEHGTEVAGLLERIGDLVGVPIFDAHGDLHVGQVLRSDDQRFVITDFDGNPVLPPWQRVLPVPAAVDVAGMLQSFAHVAIVAARHHDLDPARLHRIDAAAQAAFLDAYTTRLAAAGQQQLFSAGAVPAFRLQQVLREIIYAAKHLPRWMYVPDAALPALLKGDPL</sequence>
<dbReference type="GO" id="GO:0000287">
    <property type="term" value="F:magnesium ion binding"/>
    <property type="evidence" value="ECO:0007669"/>
    <property type="project" value="UniProtKB-UniRule"/>
</dbReference>
<feature type="binding site" evidence="1">
    <location>
        <position position="287"/>
    </location>
    <ligand>
        <name>Mg(2+)</name>
        <dbReference type="ChEBI" id="CHEBI:18420"/>
        <label>2</label>
    </ligand>
</feature>
<dbReference type="InterPro" id="IPR043674">
    <property type="entry name" value="GlcN_kinase"/>
</dbReference>
<dbReference type="NCBIfam" id="NF041273">
    <property type="entry name" value="GlcN_kinase"/>
    <property type="match status" value="1"/>
</dbReference>
<dbReference type="STRING" id="1502745.SAMN02799620_00501"/>
<protein>
    <recommendedName>
        <fullName evidence="1">Glucosamine kinase</fullName>
        <shortName evidence="1">GlcN kinase</shortName>
        <shortName evidence="1">GlcNK</shortName>
        <ecNumber evidence="1">2.7.1.8</ecNumber>
    </recommendedName>
</protein>
<keyword evidence="1" id="KW-0808">Transferase</keyword>
<evidence type="ECO:0000256" key="1">
    <source>
        <dbReference type="HAMAP-Rule" id="MF_02218"/>
    </source>
</evidence>
<keyword evidence="1 2" id="KW-0418">Kinase</keyword>
<dbReference type="GO" id="GO:0005975">
    <property type="term" value="P:carbohydrate metabolic process"/>
    <property type="evidence" value="ECO:0007669"/>
    <property type="project" value="UniProtKB-UniRule"/>
</dbReference>
<keyword evidence="1" id="KW-0067">ATP-binding</keyword>
<feature type="binding site" evidence="1">
    <location>
        <position position="164"/>
    </location>
    <ligand>
        <name>ATP</name>
        <dbReference type="ChEBI" id="CHEBI:30616"/>
    </ligand>
</feature>
<accession>A0A1G4V8L9</accession>
<proteinExistence type="inferred from homology"/>
<comment type="catalytic activity">
    <reaction evidence="1">
        <text>D-glucosamine + ATP = D-glucosamine 6-phosphate + ADP + H(+)</text>
        <dbReference type="Rhea" id="RHEA:10948"/>
        <dbReference type="ChEBI" id="CHEBI:15378"/>
        <dbReference type="ChEBI" id="CHEBI:30616"/>
        <dbReference type="ChEBI" id="CHEBI:58723"/>
        <dbReference type="ChEBI" id="CHEBI:58725"/>
        <dbReference type="ChEBI" id="CHEBI:456216"/>
        <dbReference type="EC" id="2.7.1.8"/>
    </reaction>
</comment>
<gene>
    <name evidence="2" type="ORF">SAMN02799620_00501</name>
</gene>
<evidence type="ECO:0000313" key="2">
    <source>
        <dbReference type="EMBL" id="SCX02910.1"/>
    </source>
</evidence>
<feature type="binding site" evidence="1">
    <location>
        <position position="274"/>
    </location>
    <ligand>
        <name>Mg(2+)</name>
        <dbReference type="ChEBI" id="CHEBI:18420"/>
        <label>1</label>
    </ligand>
</feature>
<comment type="function">
    <text evidence="1">Catalyzes the ATP-dependent phosphorylation of D-glucosamine (GlcN) to D-glucosamine 6-phosphate. May be involved in the phosphorylation of acquired extracellular GlcN derived from the hydrolysis of chitosan, i.e., in the incorporation of exogenous GlcN into the bacterial GlcNAc metabolism.</text>
</comment>
<feature type="binding site" evidence="1">
    <location>
        <position position="269"/>
    </location>
    <ligand>
        <name>D-glucosamine</name>
        <dbReference type="ChEBI" id="CHEBI:58723"/>
    </ligand>
</feature>
<comment type="cofactor">
    <cofactor evidence="1">
        <name>Mg(2+)</name>
        <dbReference type="ChEBI" id="CHEBI:18420"/>
    </cofactor>
    <text evidence="1">Binds 2 Mg(2+) ions per subunit.</text>
</comment>
<dbReference type="EMBL" id="FMUB01000001">
    <property type="protein sequence ID" value="SCX02910.1"/>
    <property type="molecule type" value="Genomic_DNA"/>
</dbReference>
<dbReference type="Proteomes" id="UP000199707">
    <property type="component" value="Unassembled WGS sequence"/>
</dbReference>
<dbReference type="AlphaFoldDB" id="A0A1G4V8L9"/>
<keyword evidence="1" id="KW-0479">Metal-binding</keyword>
<feature type="binding site" evidence="1">
    <location>
        <position position="287"/>
    </location>
    <ligand>
        <name>Mg(2+)</name>
        <dbReference type="ChEBI" id="CHEBI:18420"/>
        <label>1</label>
    </ligand>
</feature>
<organism evidence="2 3">
    <name type="scientific">Mycolicibacterium fluoranthenivorans</name>
    <dbReference type="NCBI Taxonomy" id="258505"/>
    <lineage>
        <taxon>Bacteria</taxon>
        <taxon>Bacillati</taxon>
        <taxon>Actinomycetota</taxon>
        <taxon>Actinomycetes</taxon>
        <taxon>Mycobacteriales</taxon>
        <taxon>Mycobacteriaceae</taxon>
        <taxon>Mycolicibacterium</taxon>
    </lineage>
</organism>
<dbReference type="InterPro" id="IPR053634">
    <property type="entry name" value="Actino_Glucosamine_Kinase"/>
</dbReference>
<dbReference type="RefSeq" id="WP_235632653.1">
    <property type="nucleotide sequence ID" value="NZ_FMUB01000001.1"/>
</dbReference>
<feature type="binding site" evidence="1">
    <location>
        <position position="378"/>
    </location>
    <ligand>
        <name>D-glucosamine</name>
        <dbReference type="ChEBI" id="CHEBI:58723"/>
    </ligand>
</feature>
<name>A0A1G4V8L9_9MYCO</name>
<feature type="binding site" evidence="1">
    <location>
        <begin position="157"/>
        <end position="159"/>
    </location>
    <ligand>
        <name>ATP</name>
        <dbReference type="ChEBI" id="CHEBI:30616"/>
    </ligand>
</feature>
<dbReference type="GO" id="GO:0005524">
    <property type="term" value="F:ATP binding"/>
    <property type="evidence" value="ECO:0007669"/>
    <property type="project" value="UniProtKB-KW"/>
</dbReference>